<proteinExistence type="inferred from homology"/>
<evidence type="ECO:0000256" key="9">
    <source>
        <dbReference type="HAMAP-Rule" id="MF_00131"/>
    </source>
</evidence>
<keyword evidence="4 9" id="KW-0028">Amino-acid biosynthesis</keyword>
<gene>
    <name evidence="9" type="primary">trpA</name>
    <name evidence="11" type="ORF">SAMN02745133_01759</name>
</gene>
<accession>A0A1M4YPC0</accession>
<evidence type="ECO:0000256" key="8">
    <source>
        <dbReference type="ARBA" id="ARBA00049047"/>
    </source>
</evidence>
<name>A0A1M4YPC0_9FIRM</name>
<evidence type="ECO:0000256" key="4">
    <source>
        <dbReference type="ARBA" id="ARBA00022605"/>
    </source>
</evidence>
<dbReference type="STRING" id="1121429.SAMN02745133_01759"/>
<comment type="function">
    <text evidence="1 9">The alpha subunit is responsible for the aldol cleavage of indoleglycerol phosphate to indole and glyceraldehyde 3-phosphate.</text>
</comment>
<dbReference type="AlphaFoldDB" id="A0A1M4YPC0"/>
<evidence type="ECO:0000256" key="2">
    <source>
        <dbReference type="ARBA" id="ARBA00004733"/>
    </source>
</evidence>
<dbReference type="RefSeq" id="WP_073238791.1">
    <property type="nucleotide sequence ID" value="NZ_FQUY01000011.1"/>
</dbReference>
<dbReference type="InterPro" id="IPR013785">
    <property type="entry name" value="Aldolase_TIM"/>
</dbReference>
<reference evidence="12" key="1">
    <citation type="submission" date="2016-11" db="EMBL/GenBank/DDBJ databases">
        <authorList>
            <person name="Varghese N."/>
            <person name="Submissions S."/>
        </authorList>
    </citation>
    <scope>NUCLEOTIDE SEQUENCE [LARGE SCALE GENOMIC DNA]</scope>
    <source>
        <strain evidence="12">DSM 12395</strain>
    </source>
</reference>
<evidence type="ECO:0000313" key="11">
    <source>
        <dbReference type="EMBL" id="SHF07487.1"/>
    </source>
</evidence>
<dbReference type="Gene3D" id="3.20.20.70">
    <property type="entry name" value="Aldolase class I"/>
    <property type="match status" value="1"/>
</dbReference>
<evidence type="ECO:0000313" key="12">
    <source>
        <dbReference type="Proteomes" id="UP000184148"/>
    </source>
</evidence>
<dbReference type="PANTHER" id="PTHR43406">
    <property type="entry name" value="TRYPTOPHAN SYNTHASE, ALPHA CHAIN"/>
    <property type="match status" value="1"/>
</dbReference>
<dbReference type="SUPFAM" id="SSF51366">
    <property type="entry name" value="Ribulose-phoshate binding barrel"/>
    <property type="match status" value="1"/>
</dbReference>
<keyword evidence="7 9" id="KW-0456">Lyase</keyword>
<dbReference type="UniPathway" id="UPA00035">
    <property type="reaction ID" value="UER00044"/>
</dbReference>
<dbReference type="PANTHER" id="PTHR43406:SF1">
    <property type="entry name" value="TRYPTOPHAN SYNTHASE ALPHA CHAIN, CHLOROPLASTIC"/>
    <property type="match status" value="1"/>
</dbReference>
<comment type="catalytic activity">
    <reaction evidence="8 9">
        <text>(1S,2R)-1-C-(indol-3-yl)glycerol 3-phosphate + L-serine = D-glyceraldehyde 3-phosphate + L-tryptophan + H2O</text>
        <dbReference type="Rhea" id="RHEA:10532"/>
        <dbReference type="ChEBI" id="CHEBI:15377"/>
        <dbReference type="ChEBI" id="CHEBI:33384"/>
        <dbReference type="ChEBI" id="CHEBI:57912"/>
        <dbReference type="ChEBI" id="CHEBI:58866"/>
        <dbReference type="ChEBI" id="CHEBI:59776"/>
        <dbReference type="EC" id="4.2.1.20"/>
    </reaction>
</comment>
<keyword evidence="12" id="KW-1185">Reference proteome</keyword>
<dbReference type="Pfam" id="PF00290">
    <property type="entry name" value="Trp_syntA"/>
    <property type="match status" value="1"/>
</dbReference>
<comment type="similarity">
    <text evidence="9 10">Belongs to the TrpA family.</text>
</comment>
<organism evidence="11 12">
    <name type="scientific">Desulforamulus putei DSM 12395</name>
    <dbReference type="NCBI Taxonomy" id="1121429"/>
    <lineage>
        <taxon>Bacteria</taxon>
        <taxon>Bacillati</taxon>
        <taxon>Bacillota</taxon>
        <taxon>Clostridia</taxon>
        <taxon>Eubacteriales</taxon>
        <taxon>Peptococcaceae</taxon>
        <taxon>Desulforamulus</taxon>
    </lineage>
</organism>
<dbReference type="FunFam" id="3.20.20.70:FF:000037">
    <property type="entry name" value="Tryptophan synthase alpha chain"/>
    <property type="match status" value="1"/>
</dbReference>
<dbReference type="InterPro" id="IPR011060">
    <property type="entry name" value="RibuloseP-bd_barrel"/>
</dbReference>
<keyword evidence="6 9" id="KW-0057">Aromatic amino acid biosynthesis</keyword>
<dbReference type="EMBL" id="FQUY01000011">
    <property type="protein sequence ID" value="SHF07487.1"/>
    <property type="molecule type" value="Genomic_DNA"/>
</dbReference>
<dbReference type="OrthoDB" id="9804578at2"/>
<dbReference type="CDD" id="cd04724">
    <property type="entry name" value="Tryptophan_synthase_alpha"/>
    <property type="match status" value="1"/>
</dbReference>
<dbReference type="HAMAP" id="MF_00131">
    <property type="entry name" value="Trp_synth_alpha"/>
    <property type="match status" value="1"/>
</dbReference>
<dbReference type="GO" id="GO:0004834">
    <property type="term" value="F:tryptophan synthase activity"/>
    <property type="evidence" value="ECO:0007669"/>
    <property type="project" value="UniProtKB-UniRule"/>
</dbReference>
<dbReference type="NCBIfam" id="TIGR00262">
    <property type="entry name" value="trpA"/>
    <property type="match status" value="1"/>
</dbReference>
<dbReference type="EC" id="4.2.1.20" evidence="9"/>
<comment type="subunit">
    <text evidence="3 9">Tetramer of two alpha and two beta chains.</text>
</comment>
<evidence type="ECO:0000256" key="7">
    <source>
        <dbReference type="ARBA" id="ARBA00023239"/>
    </source>
</evidence>
<evidence type="ECO:0000256" key="5">
    <source>
        <dbReference type="ARBA" id="ARBA00022822"/>
    </source>
</evidence>
<evidence type="ECO:0000256" key="3">
    <source>
        <dbReference type="ARBA" id="ARBA00011270"/>
    </source>
</evidence>
<feature type="active site" description="Proton acceptor" evidence="9">
    <location>
        <position position="52"/>
    </location>
</feature>
<keyword evidence="5 9" id="KW-0822">Tryptophan biosynthesis</keyword>
<comment type="pathway">
    <text evidence="2 9">Amino-acid biosynthesis; L-tryptophan biosynthesis; L-tryptophan from chorismate: step 5/5.</text>
</comment>
<evidence type="ECO:0000256" key="10">
    <source>
        <dbReference type="RuleBase" id="RU003662"/>
    </source>
</evidence>
<dbReference type="InterPro" id="IPR002028">
    <property type="entry name" value="Trp_synthase_suA"/>
</dbReference>
<evidence type="ECO:0000256" key="1">
    <source>
        <dbReference type="ARBA" id="ARBA00003365"/>
    </source>
</evidence>
<dbReference type="Proteomes" id="UP000184148">
    <property type="component" value="Unassembled WGS sequence"/>
</dbReference>
<protein>
    <recommendedName>
        <fullName evidence="9">Tryptophan synthase alpha chain</fullName>
        <ecNumber evidence="9">4.2.1.20</ecNumber>
    </recommendedName>
</protein>
<feature type="active site" description="Proton acceptor" evidence="9">
    <location>
        <position position="63"/>
    </location>
</feature>
<sequence>MTGVQQLAEKFALLKKRSEKALVTYITAGDPDMQTTGRLVLAMDRAGADIIELGVPFSDPSADGPVIQRASTRALRNHTNPAGILKLVEEVREKVKTPLVLMSYYNPILQYGLNAFCADAARAGVAGLIIPDLPVEEAGPLITEADKVGLALIPLAAPTSNRHRLAKITAAARGFIYCVTVTGITGTRQDVTGEIARLAGQVREFTDLPIVAGFGIATTDQAAAVARYCDGVVVGSALVRLVEEQGEDSLQSVAGLTRQLKGVLSSAQVQFGKNG</sequence>
<dbReference type="GO" id="GO:0005829">
    <property type="term" value="C:cytosol"/>
    <property type="evidence" value="ECO:0007669"/>
    <property type="project" value="TreeGrafter"/>
</dbReference>
<evidence type="ECO:0000256" key="6">
    <source>
        <dbReference type="ARBA" id="ARBA00023141"/>
    </source>
</evidence>